<keyword evidence="3" id="KW-0479">Metal-binding</keyword>
<comment type="similarity">
    <text evidence="2">Belongs to the zinc-containing alcohol dehydrogenase family.</text>
</comment>
<evidence type="ECO:0000256" key="5">
    <source>
        <dbReference type="ARBA" id="ARBA00023002"/>
    </source>
</evidence>
<keyword evidence="5" id="KW-0560">Oxidoreductase</keyword>
<keyword evidence="4" id="KW-0862">Zinc</keyword>
<evidence type="ECO:0000313" key="8">
    <source>
        <dbReference type="EMBL" id="WFG39854.1"/>
    </source>
</evidence>
<sequence>MRAPQISSVRTKKHLALTRNRYSGADLSTAITPECGPDDVLIAPRFVGLCGTDVQVCRRGQEAVANILGHEGVGIVVEVGRAVTSWKQGDAVVFNPVNPVDPDEVLGLSYDGLFQERVLIQNAESVSWLIHRISHRMLKPIGTLIVPVATAIYSARLASTVAGSLGMRRAVVVGDGPIALINSIVLRLSVYRSVQMIHGSSSRYRWAVGNGYFEPSNVIPRTGLVAESVKRNFGGMESEAVIVCVPAEATEQSANDALGYLKPGGLINFVSSSFPPVISLSGGDVNLSELQRRNSSGLPSAGAFEEFVSSAGKLVNISGQRGVSSSDLHAGIELLTGNSQLFKSLITDVVAMDKAVSAIGNSIDWALGRGDGVRSMKTVIELNKDVF</sequence>
<evidence type="ECO:0000256" key="1">
    <source>
        <dbReference type="ARBA" id="ARBA00001947"/>
    </source>
</evidence>
<evidence type="ECO:0000256" key="3">
    <source>
        <dbReference type="ARBA" id="ARBA00022723"/>
    </source>
</evidence>
<feature type="domain" description="Alcohol dehydrogenase-like N-terminal" evidence="6">
    <location>
        <begin position="36"/>
        <end position="124"/>
    </location>
</feature>
<accession>A0AAJ5ZGV9</accession>
<proteinExistence type="inferred from homology"/>
<dbReference type="Gene3D" id="3.40.50.720">
    <property type="entry name" value="NAD(P)-binding Rossmann-like Domain"/>
    <property type="match status" value="1"/>
</dbReference>
<dbReference type="Proteomes" id="UP001219901">
    <property type="component" value="Chromosome"/>
</dbReference>
<dbReference type="GO" id="GO:0016491">
    <property type="term" value="F:oxidoreductase activity"/>
    <property type="evidence" value="ECO:0007669"/>
    <property type="project" value="UniProtKB-KW"/>
</dbReference>
<evidence type="ECO:0000259" key="6">
    <source>
        <dbReference type="Pfam" id="PF08240"/>
    </source>
</evidence>
<protein>
    <submittedName>
        <fullName evidence="8">Alcohol dehydrogenase catalytic domain-containing protein</fullName>
    </submittedName>
</protein>
<dbReference type="InterPro" id="IPR036291">
    <property type="entry name" value="NAD(P)-bd_dom_sf"/>
</dbReference>
<evidence type="ECO:0000313" key="10">
    <source>
        <dbReference type="Proteomes" id="UP001321249"/>
    </source>
</evidence>
<dbReference type="Gene3D" id="3.90.180.10">
    <property type="entry name" value="Medium-chain alcohol dehydrogenases, catalytic domain"/>
    <property type="match status" value="1"/>
</dbReference>
<dbReference type="InterPro" id="IPR011032">
    <property type="entry name" value="GroES-like_sf"/>
</dbReference>
<dbReference type="SUPFAM" id="SSF51735">
    <property type="entry name" value="NAD(P)-binding Rossmann-fold domains"/>
    <property type="match status" value="1"/>
</dbReference>
<dbReference type="InterPro" id="IPR002328">
    <property type="entry name" value="ADH_Zn_CS"/>
</dbReference>
<dbReference type="PROSITE" id="PS00059">
    <property type="entry name" value="ADH_ZINC"/>
    <property type="match status" value="1"/>
</dbReference>
<gene>
    <name evidence="7" type="ORF">GKO46_11970</name>
    <name evidence="8" type="ORF">GKO48_09565</name>
</gene>
<evidence type="ECO:0000256" key="4">
    <source>
        <dbReference type="ARBA" id="ARBA00022833"/>
    </source>
</evidence>
<reference evidence="9" key="3">
    <citation type="submission" date="2023-06" db="EMBL/GenBank/DDBJ databases">
        <title>Pangenomics reveal diversification of enzyme families and niche specialization in globally abundant SAR202 bacteria.</title>
        <authorList>
            <person name="Saw J.H.W."/>
        </authorList>
    </citation>
    <scope>NUCLEOTIDE SEQUENCE [LARGE SCALE GENOMIC DNA]</scope>
    <source>
        <strain evidence="9">JH1073</strain>
    </source>
</reference>
<name>A0AAJ5ZGV9_9CHLR</name>
<dbReference type="GO" id="GO:0008270">
    <property type="term" value="F:zinc ion binding"/>
    <property type="evidence" value="ECO:0007669"/>
    <property type="project" value="InterPro"/>
</dbReference>
<reference evidence="8" key="2">
    <citation type="journal article" date="2023" name="Nat. Commun.">
        <title>Cultivation of marine bacteria of the SAR202 clade.</title>
        <authorList>
            <person name="Lim Y."/>
            <person name="Seo J.H."/>
            <person name="Giovannoni S.J."/>
            <person name="Kang I."/>
            <person name="Cho J.C."/>
        </authorList>
    </citation>
    <scope>NUCLEOTIDE SEQUENCE</scope>
    <source>
        <strain evidence="8">JH1073</strain>
    </source>
</reference>
<organism evidence="8 9">
    <name type="scientific">Candidatus Lucifugimonas marina</name>
    <dbReference type="NCBI Taxonomy" id="3038979"/>
    <lineage>
        <taxon>Bacteria</taxon>
        <taxon>Bacillati</taxon>
        <taxon>Chloroflexota</taxon>
        <taxon>Dehalococcoidia</taxon>
        <taxon>SAR202 cluster</taxon>
        <taxon>Candidatus Lucifugimonadales</taxon>
        <taxon>Candidatus Lucifugimonadaceae</taxon>
        <taxon>Candidatus Lucifugimonas</taxon>
    </lineage>
</organism>
<dbReference type="AlphaFoldDB" id="A0AAJ5ZGV9"/>
<dbReference type="EMBL" id="CP046147">
    <property type="protein sequence ID" value="WFG39854.1"/>
    <property type="molecule type" value="Genomic_DNA"/>
</dbReference>
<reference evidence="9 10" key="1">
    <citation type="submission" date="2019-11" db="EMBL/GenBank/DDBJ databases">
        <authorList>
            <person name="Cho J.-C."/>
        </authorList>
    </citation>
    <scope>NUCLEOTIDE SEQUENCE [LARGE SCALE GENOMIC DNA]</scope>
    <source>
        <strain evidence="8 9">JH1073</strain>
        <strain evidence="7 10">JH702</strain>
    </source>
</reference>
<evidence type="ECO:0000256" key="2">
    <source>
        <dbReference type="ARBA" id="ARBA00008072"/>
    </source>
</evidence>
<evidence type="ECO:0000313" key="9">
    <source>
        <dbReference type="Proteomes" id="UP001219901"/>
    </source>
</evidence>
<dbReference type="Proteomes" id="UP001321249">
    <property type="component" value="Unassembled WGS sequence"/>
</dbReference>
<evidence type="ECO:0000313" key="7">
    <source>
        <dbReference type="EMBL" id="MDG0867785.1"/>
    </source>
</evidence>
<dbReference type="Pfam" id="PF08240">
    <property type="entry name" value="ADH_N"/>
    <property type="match status" value="1"/>
</dbReference>
<comment type="cofactor">
    <cofactor evidence="1">
        <name>Zn(2+)</name>
        <dbReference type="ChEBI" id="CHEBI:29105"/>
    </cofactor>
</comment>
<dbReference type="PANTHER" id="PTHR43161">
    <property type="entry name" value="SORBITOL DEHYDROGENASE"/>
    <property type="match status" value="1"/>
</dbReference>
<dbReference type="InterPro" id="IPR013154">
    <property type="entry name" value="ADH-like_N"/>
</dbReference>
<dbReference type="SUPFAM" id="SSF50129">
    <property type="entry name" value="GroES-like"/>
    <property type="match status" value="1"/>
</dbReference>
<keyword evidence="9" id="KW-1185">Reference proteome</keyword>
<dbReference type="EMBL" id="WMBE01000003">
    <property type="protein sequence ID" value="MDG0867785.1"/>
    <property type="molecule type" value="Genomic_DNA"/>
</dbReference>